<proteinExistence type="predicted"/>
<accession>A0A450SN41</accession>
<name>A0A450SN41_9GAMM</name>
<dbReference type="AlphaFoldDB" id="A0A450SN41"/>
<gene>
    <name evidence="2" type="ORF">BECKDK2373B_GA0170837_105118</name>
</gene>
<evidence type="ECO:0000313" key="2">
    <source>
        <dbReference type="EMBL" id="VFJ55271.1"/>
    </source>
</evidence>
<organism evidence="2">
    <name type="scientific">Candidatus Kentrum sp. DK</name>
    <dbReference type="NCBI Taxonomy" id="2126562"/>
    <lineage>
        <taxon>Bacteria</taxon>
        <taxon>Pseudomonadati</taxon>
        <taxon>Pseudomonadota</taxon>
        <taxon>Gammaproteobacteria</taxon>
        <taxon>Candidatus Kentrum</taxon>
    </lineage>
</organism>
<keyword evidence="1" id="KW-0812">Transmembrane</keyword>
<dbReference type="EMBL" id="CAADEX010000051">
    <property type="protein sequence ID" value="VFJ55271.1"/>
    <property type="molecule type" value="Genomic_DNA"/>
</dbReference>
<keyword evidence="1" id="KW-0472">Membrane</keyword>
<feature type="transmembrane region" description="Helical" evidence="1">
    <location>
        <begin position="217"/>
        <end position="241"/>
    </location>
</feature>
<evidence type="ECO:0000256" key="1">
    <source>
        <dbReference type="SAM" id="Phobius"/>
    </source>
</evidence>
<protein>
    <submittedName>
        <fullName evidence="2">Uncharacterized protein</fullName>
    </submittedName>
</protein>
<feature type="transmembrane region" description="Helical" evidence="1">
    <location>
        <begin position="57"/>
        <end position="79"/>
    </location>
</feature>
<feature type="transmembrane region" description="Helical" evidence="1">
    <location>
        <begin position="26"/>
        <end position="45"/>
    </location>
</feature>
<sequence>MCKFPISIGDFLNPLESIELLYRHNLYVAIGLPISIFVFFMYLMIRRSVKKIEIREHVPEIFGLNFSVTLSLFVVLSITYELEKEVAQSDIMISLFLLGNIMLVISILTHVRMHLVTQERLDRSIACTMGWALWEQRGTVDTRFRSLSKAATKDSYKLYPFNTHIRQELSEFRRRESSGESLGEIAQLVLRHDPYSENARGWLKWVMKARKWMWDMTLVALCYISFCFVIAMASQCLASILGGS</sequence>
<keyword evidence="1" id="KW-1133">Transmembrane helix</keyword>
<reference evidence="2" key="1">
    <citation type="submission" date="2019-02" db="EMBL/GenBank/DDBJ databases">
        <authorList>
            <person name="Gruber-Vodicka R. H."/>
            <person name="Seah K. B. B."/>
        </authorList>
    </citation>
    <scope>NUCLEOTIDE SEQUENCE</scope>
    <source>
        <strain evidence="2">BECK_DK47</strain>
    </source>
</reference>
<feature type="transmembrane region" description="Helical" evidence="1">
    <location>
        <begin position="91"/>
        <end position="111"/>
    </location>
</feature>